<dbReference type="EMBL" id="ANAH02000006">
    <property type="protein sequence ID" value="EPX62953.1"/>
    <property type="molecule type" value="Genomic_DNA"/>
</dbReference>
<dbReference type="GO" id="GO:0008237">
    <property type="term" value="F:metallopeptidase activity"/>
    <property type="evidence" value="ECO:0007669"/>
    <property type="project" value="InterPro"/>
</dbReference>
<accession>S9R215</accession>
<dbReference type="Proteomes" id="UP000011682">
    <property type="component" value="Unassembled WGS sequence"/>
</dbReference>
<dbReference type="AlphaFoldDB" id="S9R215"/>
<name>S9R215_CYSF2</name>
<dbReference type="eggNOG" id="COG5492">
    <property type="taxonomic scope" value="Bacteria"/>
</dbReference>
<sequence length="965" mass="101233">MPPGGGVAAEGEFMVKSLGAVLFVALVLSGCSKVTGVQVTSEAKQLLPNEETSLTASVLGEGPFDPEVTWSVSPEGVGSLSATTGETVTYTAPDAVSEDMQVTVTATSKQTPARSASATLTLNAAPSVTGVQVTAARSELFAKDTVALEASVTGISSFSSEVTWSVEGEGSLSATTGSQVVYTAPDVVSTDTRVTVTATSVQMPSRSASTTLTLKAPLITAVQVTAARTELVEKESVAIDASVTGAGPYSSEVTWSVEGAGSLSATTGSQIIYAAPDAIGADTQVTVTATSVADGSKAGSVTLVLRAPFVSAVELSAARSQIYAGNTVVFSATLVGAAPFGSKVEWKLVSGSGALEPLPIDASRPSMRFVRYTAPRIASALSVTLQATSVYDSTKFNSKSVQVLPVPLAITEVSSGTGSNRPGWLELRNLTSAPIQLADYALRARGFDTSTSAWVPKDVMLFPLPSRLLAPGAYVVVSGKAFPWENFESNQMIWLREEPALVPLWSGATFIELVRSDIGETVDFVRFGNSTQAPLSEGAWTGTSNVPALPGDGSSSLSFVRVTGANDTNGSGDWSSRAFSTPAGPNDVPAGAVDDDSDGIPDSAEVAGGRFAGLDLYAMGARTAQRDLFIEVDHMQSTNPIILPQKEALDKVVAVFARRGIQVHIDVGTRFSASFNPAKYNLGQGLPEVPFASSINMTRAGGEAASVYELKSAHMDFARRAAFHYCVFGSTQTVSGTATGNSGVAERLGNDFLVSLSAFKLSTDSAAQRNQIINYQAAVFMHELGHNLGLRHGGNVDTNYKPNYLSVMNPLYELEGLGPISGSGAGDRYYLRNRMKGYDGLDDLVDSPLSSTFVLDYSDGSGGVINETALNESAGMCRPGATSIDYDNSGFISTTTFDVNRDSLFEVLYDHNDWASIVLPFSLSHSVVRNIASHDTPFEPISVVQDQQPVVDEEPPSPDLLWNIH</sequence>
<evidence type="ECO:0008006" key="4">
    <source>
        <dbReference type="Google" id="ProtNLM"/>
    </source>
</evidence>
<evidence type="ECO:0000313" key="2">
    <source>
        <dbReference type="EMBL" id="EPX62953.1"/>
    </source>
</evidence>
<protein>
    <recommendedName>
        <fullName evidence="4">LTD domain-containing protein</fullName>
    </recommendedName>
</protein>
<feature type="region of interest" description="Disordered" evidence="1">
    <location>
        <begin position="568"/>
        <end position="595"/>
    </location>
</feature>
<keyword evidence="3" id="KW-1185">Reference proteome</keyword>
<dbReference type="InterPro" id="IPR024079">
    <property type="entry name" value="MetalloPept_cat_dom_sf"/>
</dbReference>
<proteinExistence type="predicted"/>
<reference evidence="2" key="1">
    <citation type="submission" date="2013-05" db="EMBL/GenBank/DDBJ databases">
        <title>Genome assembly of Cystobacter fuscus DSM 2262.</title>
        <authorList>
            <person name="Sharma G."/>
            <person name="Khatri I."/>
            <person name="Kaur C."/>
            <person name="Mayilraj S."/>
            <person name="Subramanian S."/>
        </authorList>
    </citation>
    <scope>NUCLEOTIDE SEQUENCE [LARGE SCALE GENOMIC DNA]</scope>
    <source>
        <strain evidence="2">DSM 2262</strain>
    </source>
</reference>
<gene>
    <name evidence="2" type="ORF">D187_006363</name>
</gene>
<dbReference type="SUPFAM" id="SSF55486">
    <property type="entry name" value="Metalloproteases ('zincins'), catalytic domain"/>
    <property type="match status" value="1"/>
</dbReference>
<comment type="caution">
    <text evidence="2">The sequence shown here is derived from an EMBL/GenBank/DDBJ whole genome shotgun (WGS) entry which is preliminary data.</text>
</comment>
<feature type="compositionally biased region" description="Polar residues" evidence="1">
    <location>
        <begin position="568"/>
        <end position="579"/>
    </location>
</feature>
<organism evidence="2 3">
    <name type="scientific">Cystobacter fuscus (strain ATCC 25194 / DSM 2262 / NBRC 100088 / M29)</name>
    <dbReference type="NCBI Taxonomy" id="1242864"/>
    <lineage>
        <taxon>Bacteria</taxon>
        <taxon>Pseudomonadati</taxon>
        <taxon>Myxococcota</taxon>
        <taxon>Myxococcia</taxon>
        <taxon>Myxococcales</taxon>
        <taxon>Cystobacterineae</taxon>
        <taxon>Archangiaceae</taxon>
        <taxon>Cystobacter</taxon>
    </lineage>
</organism>
<dbReference type="Gene3D" id="3.40.390.10">
    <property type="entry name" value="Collagenase (Catalytic Domain)"/>
    <property type="match status" value="1"/>
</dbReference>
<dbReference type="Gene3D" id="2.60.40.1080">
    <property type="match status" value="1"/>
</dbReference>
<evidence type="ECO:0000313" key="3">
    <source>
        <dbReference type="Proteomes" id="UP000011682"/>
    </source>
</evidence>
<evidence type="ECO:0000256" key="1">
    <source>
        <dbReference type="SAM" id="MobiDB-lite"/>
    </source>
</evidence>